<dbReference type="PANTHER" id="PTHR10489:SF957">
    <property type="entry name" value="B2 BRADYKININ RECEPTOR"/>
    <property type="match status" value="1"/>
</dbReference>
<feature type="domain" description="G-protein coupled receptors family 1 profile" evidence="13">
    <location>
        <begin position="46"/>
        <end position="304"/>
    </location>
</feature>
<evidence type="ECO:0000256" key="11">
    <source>
        <dbReference type="RuleBase" id="RU000688"/>
    </source>
</evidence>
<dbReference type="SUPFAM" id="SSF81321">
    <property type="entry name" value="Family A G protein-coupled receptor-like"/>
    <property type="match status" value="1"/>
</dbReference>
<dbReference type="InterPro" id="IPR050119">
    <property type="entry name" value="CCR1-9-like"/>
</dbReference>
<name>A0A6G1QEV7_CHAAH</name>
<feature type="transmembrane region" description="Helical" evidence="12">
    <location>
        <begin position="66"/>
        <end position="87"/>
    </location>
</feature>
<gene>
    <name evidence="14" type="ORF">EXN66_Car016773</name>
</gene>
<sequence length="348" mass="39329">MVVLIVPVNFSKNGTIASTCSNSTEAWVYSALSGYIFTIAVLGIVFNLLVLMVFCLHKKPCTVAEIYLSNLAAADLILMSVLPFWGINTLKGFNWPFGNALCKLVNISLNMNVYCNIYFLVMVSIDRFMALVQPLSHERIRRPKYAKLCCLLVWCFGLLLSIPVLVYREGTLFHYQNEAIPVCQLSYPDDMIKLLCEGMLPVFGFLIPIPILSYCTWKIIQALNNRLTELSSTQKTEHKATTLILAVLLAFLICWVPFHIIKIMQLLLYAKIVGGCTFNNVLGISGQIFTYLAYFNSVLNPILYVIVGKTFRKKVREVFKLSVGRKTMTSSFNSTRTFQLRSTECVSR</sequence>
<evidence type="ECO:0000313" key="15">
    <source>
        <dbReference type="Proteomes" id="UP000503349"/>
    </source>
</evidence>
<dbReference type="GO" id="GO:0016493">
    <property type="term" value="F:C-C chemokine receptor activity"/>
    <property type="evidence" value="ECO:0007669"/>
    <property type="project" value="TreeGrafter"/>
</dbReference>
<protein>
    <submittedName>
        <fullName evidence="14">B2 bradykinin receptor</fullName>
    </submittedName>
</protein>
<keyword evidence="10 11" id="KW-0807">Transducer</keyword>
<evidence type="ECO:0000256" key="12">
    <source>
        <dbReference type="SAM" id="Phobius"/>
    </source>
</evidence>
<evidence type="ECO:0000313" key="14">
    <source>
        <dbReference type="EMBL" id="KAF3701085.1"/>
    </source>
</evidence>
<dbReference type="Proteomes" id="UP000503349">
    <property type="component" value="Chromosome 16"/>
</dbReference>
<evidence type="ECO:0000256" key="3">
    <source>
        <dbReference type="ARBA" id="ARBA00022692"/>
    </source>
</evidence>
<comment type="subcellular location">
    <subcellularLocation>
        <location evidence="1">Cell membrane</location>
        <topology evidence="1">Multi-pass membrane protein</topology>
    </subcellularLocation>
</comment>
<dbReference type="PRINTS" id="PR00237">
    <property type="entry name" value="GPCRRHODOPSN"/>
</dbReference>
<dbReference type="PROSITE" id="PS00237">
    <property type="entry name" value="G_PROTEIN_RECEP_F1_1"/>
    <property type="match status" value="1"/>
</dbReference>
<feature type="transmembrane region" description="Helical" evidence="12">
    <location>
        <begin position="107"/>
        <end position="125"/>
    </location>
</feature>
<dbReference type="GO" id="GO:0007204">
    <property type="term" value="P:positive regulation of cytosolic calcium ion concentration"/>
    <property type="evidence" value="ECO:0007669"/>
    <property type="project" value="TreeGrafter"/>
</dbReference>
<dbReference type="GO" id="GO:0019957">
    <property type="term" value="F:C-C chemokine binding"/>
    <property type="evidence" value="ECO:0007669"/>
    <property type="project" value="TreeGrafter"/>
</dbReference>
<evidence type="ECO:0000256" key="8">
    <source>
        <dbReference type="ARBA" id="ARBA00023170"/>
    </source>
</evidence>
<evidence type="ECO:0000256" key="4">
    <source>
        <dbReference type="ARBA" id="ARBA00022989"/>
    </source>
</evidence>
<feature type="transmembrane region" description="Helical" evidence="12">
    <location>
        <begin position="240"/>
        <end position="261"/>
    </location>
</feature>
<dbReference type="InterPro" id="IPR000496">
    <property type="entry name" value="Brdyknn_rcpt"/>
</dbReference>
<dbReference type="InterPro" id="IPR000276">
    <property type="entry name" value="GPCR_Rhodpsn"/>
</dbReference>
<dbReference type="PROSITE" id="PS50262">
    <property type="entry name" value="G_PROTEIN_RECEP_F1_2"/>
    <property type="match status" value="1"/>
</dbReference>
<feature type="transmembrane region" description="Helical" evidence="12">
    <location>
        <begin position="288"/>
        <end position="307"/>
    </location>
</feature>
<evidence type="ECO:0000256" key="9">
    <source>
        <dbReference type="ARBA" id="ARBA00023180"/>
    </source>
</evidence>
<evidence type="ECO:0000256" key="1">
    <source>
        <dbReference type="ARBA" id="ARBA00004651"/>
    </source>
</evidence>
<dbReference type="PRINTS" id="PR00425">
    <property type="entry name" value="BRADYKININR"/>
</dbReference>
<dbReference type="EMBL" id="CM015727">
    <property type="protein sequence ID" value="KAF3701085.1"/>
    <property type="molecule type" value="Genomic_DNA"/>
</dbReference>
<reference evidence="14 15" key="1">
    <citation type="submission" date="2019-02" db="EMBL/GenBank/DDBJ databases">
        <title>Opniocepnalus argus genome.</title>
        <authorList>
            <person name="Zhou C."/>
            <person name="Xiao S."/>
        </authorList>
    </citation>
    <scope>NUCLEOTIDE SEQUENCE [LARGE SCALE GENOMIC DNA]</scope>
    <source>
        <strain evidence="14">OARG1902GOOAL</strain>
        <tissue evidence="14">Muscle</tissue>
    </source>
</reference>
<feature type="transmembrane region" description="Helical" evidence="12">
    <location>
        <begin position="198"/>
        <end position="220"/>
    </location>
</feature>
<keyword evidence="8 11" id="KW-0675">Receptor</keyword>
<dbReference type="Pfam" id="PF00001">
    <property type="entry name" value="7tm_1"/>
    <property type="match status" value="1"/>
</dbReference>
<dbReference type="GO" id="GO:0009897">
    <property type="term" value="C:external side of plasma membrane"/>
    <property type="evidence" value="ECO:0007669"/>
    <property type="project" value="TreeGrafter"/>
</dbReference>
<keyword evidence="6 12" id="KW-0472">Membrane</keyword>
<evidence type="ECO:0000256" key="7">
    <source>
        <dbReference type="ARBA" id="ARBA00023157"/>
    </source>
</evidence>
<dbReference type="GO" id="GO:0019722">
    <property type="term" value="P:calcium-mediated signaling"/>
    <property type="evidence" value="ECO:0007669"/>
    <property type="project" value="TreeGrafter"/>
</dbReference>
<reference evidence="15" key="2">
    <citation type="submission" date="2019-02" db="EMBL/GenBank/DDBJ databases">
        <title>Opniocepnalus argus Var Kimnra genome.</title>
        <authorList>
            <person name="Zhou C."/>
            <person name="Xiao S."/>
        </authorList>
    </citation>
    <scope>NUCLEOTIDE SEQUENCE [LARGE SCALE GENOMIC DNA]</scope>
</reference>
<dbReference type="GO" id="GO:0004947">
    <property type="term" value="F:bradykinin receptor activity"/>
    <property type="evidence" value="ECO:0007669"/>
    <property type="project" value="InterPro"/>
</dbReference>
<comment type="similarity">
    <text evidence="11">Belongs to the G-protein coupled receptor 1 family.</text>
</comment>
<keyword evidence="3 11" id="KW-0812">Transmembrane</keyword>
<dbReference type="PANTHER" id="PTHR10489">
    <property type="entry name" value="CELL ADHESION MOLECULE"/>
    <property type="match status" value="1"/>
</dbReference>
<feature type="transmembrane region" description="Helical" evidence="12">
    <location>
        <begin position="32"/>
        <end position="54"/>
    </location>
</feature>
<evidence type="ECO:0000256" key="6">
    <source>
        <dbReference type="ARBA" id="ARBA00023136"/>
    </source>
</evidence>
<dbReference type="Gene3D" id="1.20.1070.10">
    <property type="entry name" value="Rhodopsin 7-helix transmembrane proteins"/>
    <property type="match status" value="1"/>
</dbReference>
<evidence type="ECO:0000259" key="13">
    <source>
        <dbReference type="PROSITE" id="PS50262"/>
    </source>
</evidence>
<evidence type="ECO:0000256" key="5">
    <source>
        <dbReference type="ARBA" id="ARBA00023040"/>
    </source>
</evidence>
<organism evidence="14 15">
    <name type="scientific">Channa argus</name>
    <name type="common">Northern snakehead</name>
    <name type="synonym">Ophicephalus argus</name>
    <dbReference type="NCBI Taxonomy" id="215402"/>
    <lineage>
        <taxon>Eukaryota</taxon>
        <taxon>Metazoa</taxon>
        <taxon>Chordata</taxon>
        <taxon>Craniata</taxon>
        <taxon>Vertebrata</taxon>
        <taxon>Euteleostomi</taxon>
        <taxon>Actinopterygii</taxon>
        <taxon>Neopterygii</taxon>
        <taxon>Teleostei</taxon>
        <taxon>Neoteleostei</taxon>
        <taxon>Acanthomorphata</taxon>
        <taxon>Anabantaria</taxon>
        <taxon>Anabantiformes</taxon>
        <taxon>Channoidei</taxon>
        <taxon>Channidae</taxon>
        <taxon>Channa</taxon>
    </lineage>
</organism>
<evidence type="ECO:0000256" key="10">
    <source>
        <dbReference type="ARBA" id="ARBA00023224"/>
    </source>
</evidence>
<feature type="transmembrane region" description="Helical" evidence="12">
    <location>
        <begin position="145"/>
        <end position="167"/>
    </location>
</feature>
<keyword evidence="5 11" id="KW-0297">G-protein coupled receptor</keyword>
<keyword evidence="7" id="KW-1015">Disulfide bond</keyword>
<keyword evidence="2" id="KW-1003">Cell membrane</keyword>
<keyword evidence="15" id="KW-1185">Reference proteome</keyword>
<accession>A0A6G1QEV7</accession>
<proteinExistence type="inferred from homology"/>
<evidence type="ECO:0000256" key="2">
    <source>
        <dbReference type="ARBA" id="ARBA00022475"/>
    </source>
</evidence>
<dbReference type="AlphaFoldDB" id="A0A6G1QEV7"/>
<dbReference type="GO" id="GO:0006955">
    <property type="term" value="P:immune response"/>
    <property type="evidence" value="ECO:0007669"/>
    <property type="project" value="TreeGrafter"/>
</dbReference>
<keyword evidence="9" id="KW-0325">Glycoprotein</keyword>
<keyword evidence="4 12" id="KW-1133">Transmembrane helix</keyword>
<dbReference type="GO" id="GO:0060326">
    <property type="term" value="P:cell chemotaxis"/>
    <property type="evidence" value="ECO:0007669"/>
    <property type="project" value="TreeGrafter"/>
</dbReference>
<dbReference type="InterPro" id="IPR017452">
    <property type="entry name" value="GPCR_Rhodpsn_7TM"/>
</dbReference>